<evidence type="ECO:0000313" key="2">
    <source>
        <dbReference type="Proteomes" id="UP000765509"/>
    </source>
</evidence>
<dbReference type="Proteomes" id="UP000765509">
    <property type="component" value="Unassembled WGS sequence"/>
</dbReference>
<evidence type="ECO:0000313" key="1">
    <source>
        <dbReference type="EMBL" id="MBW0492961.1"/>
    </source>
</evidence>
<keyword evidence="2" id="KW-1185">Reference proteome</keyword>
<accession>A0A9Q3CX93</accession>
<sequence>MGNGRQGTQTRFPLQRTCRKYSEDFPQRDILQRTYHRQEMEPEITYTDPLRLMRTGNPTRLPSGFTPLRHQQISDQESPYFPILDGIHERKMIIGQEQDFFQP</sequence>
<protein>
    <submittedName>
        <fullName evidence="1">Uncharacterized protein</fullName>
    </submittedName>
</protein>
<reference evidence="1" key="1">
    <citation type="submission" date="2021-03" db="EMBL/GenBank/DDBJ databases">
        <title>Draft genome sequence of rust myrtle Austropuccinia psidii MF-1, a brazilian biotype.</title>
        <authorList>
            <person name="Quecine M.C."/>
            <person name="Pachon D.M.R."/>
            <person name="Bonatelli M.L."/>
            <person name="Correr F.H."/>
            <person name="Franceschini L.M."/>
            <person name="Leite T.F."/>
            <person name="Margarido G.R.A."/>
            <person name="Almeida C.A."/>
            <person name="Ferrarezi J.A."/>
            <person name="Labate C.A."/>
        </authorList>
    </citation>
    <scope>NUCLEOTIDE SEQUENCE</scope>
    <source>
        <strain evidence="1">MF-1</strain>
    </source>
</reference>
<dbReference type="EMBL" id="AVOT02011836">
    <property type="protein sequence ID" value="MBW0492961.1"/>
    <property type="molecule type" value="Genomic_DNA"/>
</dbReference>
<name>A0A9Q3CX93_9BASI</name>
<proteinExistence type="predicted"/>
<organism evidence="1 2">
    <name type="scientific">Austropuccinia psidii MF-1</name>
    <dbReference type="NCBI Taxonomy" id="1389203"/>
    <lineage>
        <taxon>Eukaryota</taxon>
        <taxon>Fungi</taxon>
        <taxon>Dikarya</taxon>
        <taxon>Basidiomycota</taxon>
        <taxon>Pucciniomycotina</taxon>
        <taxon>Pucciniomycetes</taxon>
        <taxon>Pucciniales</taxon>
        <taxon>Sphaerophragmiaceae</taxon>
        <taxon>Austropuccinia</taxon>
    </lineage>
</organism>
<comment type="caution">
    <text evidence="1">The sequence shown here is derived from an EMBL/GenBank/DDBJ whole genome shotgun (WGS) entry which is preliminary data.</text>
</comment>
<dbReference type="AlphaFoldDB" id="A0A9Q3CX93"/>
<gene>
    <name evidence="1" type="ORF">O181_032676</name>
</gene>